<dbReference type="RefSeq" id="WP_013394162.1">
    <property type="nucleotide sequence ID" value="NC_014640.1"/>
</dbReference>
<dbReference type="PANTHER" id="PTHR32494">
    <property type="entry name" value="ALLANTOATE DEIMINASE-RELATED"/>
    <property type="match status" value="1"/>
</dbReference>
<dbReference type="GO" id="GO:0016813">
    <property type="term" value="F:hydrolase activity, acting on carbon-nitrogen (but not peptide) bonds, in linear amidines"/>
    <property type="evidence" value="ECO:0007669"/>
    <property type="project" value="InterPro"/>
</dbReference>
<dbReference type="InterPro" id="IPR002933">
    <property type="entry name" value="Peptidase_M20"/>
</dbReference>
<evidence type="ECO:0000259" key="4">
    <source>
        <dbReference type="Pfam" id="PF07687"/>
    </source>
</evidence>
<dbReference type="InterPro" id="IPR010158">
    <property type="entry name" value="Amidase_Cbmase"/>
</dbReference>
<dbReference type="SUPFAM" id="SSF53187">
    <property type="entry name" value="Zn-dependent exopeptidases"/>
    <property type="match status" value="1"/>
</dbReference>
<dbReference type="GO" id="GO:0003837">
    <property type="term" value="F:beta-ureidopropionase activity"/>
    <property type="evidence" value="ECO:0007669"/>
    <property type="project" value="UniProtKB-EC"/>
</dbReference>
<dbReference type="PATRIC" id="fig|762376.5.peg.3554"/>
<dbReference type="InterPro" id="IPR036264">
    <property type="entry name" value="Bact_exopeptidase_dim_dom"/>
</dbReference>
<dbReference type="STRING" id="762376.AXYL_03528"/>
<sequence length="418" mass="43900">MTGATLEAGREAVRIDGARLLRRIADLARVGAIEGGGVCRLALTDADRQGRDLVVQWMRELGLAVTVDGIGNVVGLRAGRKAGPPVMTGSHIDTVRTGGRYDGNLGVLAGLEVVAALNDASVVTERSIAVAFFTNEEGARFAPDMMGSLVFQGDLALADALATVGIDGTTVGENLARIGYAGTAPVGNNEVHAFVELHVEQGPVLEHEDYTIGAVTGVQGIHWIEFTVRGVSNHAGTTPMALRHDAGIVAARIACFARDLTVELGAGQLATVGQVNLFPNLINVIPNRATFTLDLRNTDGAALQEAIARCMKYAAQAAADEGVELSHRVLADFAPVAFDEAIVGRVEDIARSRGHRVRRLPSGAGHDAQMLARMCPTGMVFVPSVGGLSHNVAEFTHDQDIEAGAGVLLELMLELAEQ</sequence>
<dbReference type="CDD" id="cd03884">
    <property type="entry name" value="M20_bAS"/>
    <property type="match status" value="1"/>
</dbReference>
<gene>
    <name evidence="5" type="ordered locus">AXYL_03528</name>
</gene>
<keyword evidence="3" id="KW-0862">Zinc</keyword>
<dbReference type="PANTHER" id="PTHR32494:SF5">
    <property type="entry name" value="ALLANTOATE AMIDOHYDROLASE"/>
    <property type="match status" value="1"/>
</dbReference>
<evidence type="ECO:0000313" key="5">
    <source>
        <dbReference type="EMBL" id="ADP16848.1"/>
    </source>
</evidence>
<organism evidence="5 6">
    <name type="scientific">Achromobacter xylosoxidans (strain A8)</name>
    <dbReference type="NCBI Taxonomy" id="762376"/>
    <lineage>
        <taxon>Bacteria</taxon>
        <taxon>Pseudomonadati</taxon>
        <taxon>Pseudomonadota</taxon>
        <taxon>Betaproteobacteria</taxon>
        <taxon>Burkholderiales</taxon>
        <taxon>Alcaligenaceae</taxon>
        <taxon>Achromobacter</taxon>
    </lineage>
</organism>
<feature type="domain" description="Peptidase M20 dimerisation" evidence="4">
    <location>
        <begin position="217"/>
        <end position="319"/>
    </location>
</feature>
<evidence type="ECO:0000256" key="1">
    <source>
        <dbReference type="ARBA" id="ARBA00006153"/>
    </source>
</evidence>
<dbReference type="GO" id="GO:0046872">
    <property type="term" value="F:metal ion binding"/>
    <property type="evidence" value="ECO:0007669"/>
    <property type="project" value="UniProtKB-KW"/>
</dbReference>
<evidence type="ECO:0000256" key="2">
    <source>
        <dbReference type="ARBA" id="ARBA00022801"/>
    </source>
</evidence>
<dbReference type="OrthoDB" id="9808195at2"/>
<feature type="binding site" evidence="3">
    <location>
        <position position="102"/>
    </location>
    <ligand>
        <name>Zn(2+)</name>
        <dbReference type="ChEBI" id="CHEBI:29105"/>
        <label>1</label>
    </ligand>
</feature>
<dbReference type="Pfam" id="PF01546">
    <property type="entry name" value="Peptidase_M20"/>
    <property type="match status" value="1"/>
</dbReference>
<comment type="cofactor">
    <cofactor evidence="3">
        <name>Zn(2+)</name>
        <dbReference type="ChEBI" id="CHEBI:29105"/>
    </cofactor>
    <text evidence="3">Binds 2 Zn(2+) ions per subunit.</text>
</comment>
<proteinExistence type="inferred from homology"/>
<dbReference type="InterPro" id="IPR011650">
    <property type="entry name" value="Peptidase_M20_dimer"/>
</dbReference>
<comment type="similarity">
    <text evidence="1">Belongs to the peptidase M20 family.</text>
</comment>
<feature type="binding site" evidence="3">
    <location>
        <position position="137"/>
    </location>
    <ligand>
        <name>Zn(2+)</name>
        <dbReference type="ChEBI" id="CHEBI:29105"/>
        <label>2</label>
    </ligand>
</feature>
<dbReference type="Proteomes" id="UP000006876">
    <property type="component" value="Chromosome"/>
</dbReference>
<dbReference type="EMBL" id="CP002287">
    <property type="protein sequence ID" value="ADP16848.1"/>
    <property type="molecule type" value="Genomic_DNA"/>
</dbReference>
<dbReference type="Gene3D" id="3.30.70.360">
    <property type="match status" value="1"/>
</dbReference>
<protein>
    <submittedName>
        <fullName evidence="5">N-carbamoyl-L-amino acid hydrolase 3</fullName>
        <ecNumber evidence="5">3.5.1.6</ecNumber>
    </submittedName>
</protein>
<dbReference type="KEGG" id="axy:AXYL_03528"/>
<dbReference type="eggNOG" id="COG0624">
    <property type="taxonomic scope" value="Bacteria"/>
</dbReference>
<feature type="binding site" evidence="3">
    <location>
        <position position="390"/>
    </location>
    <ligand>
        <name>Zn(2+)</name>
        <dbReference type="ChEBI" id="CHEBI:29105"/>
        <label>2</label>
    </ligand>
</feature>
<evidence type="ECO:0000313" key="6">
    <source>
        <dbReference type="Proteomes" id="UP000006876"/>
    </source>
</evidence>
<dbReference type="PIRSF" id="PIRSF001235">
    <property type="entry name" value="Amidase_carbamoylase"/>
    <property type="match status" value="1"/>
</dbReference>
<dbReference type="EC" id="3.5.1.6" evidence="5"/>
<keyword evidence="2 5" id="KW-0378">Hydrolase</keyword>
<accession>E3HK51</accession>
<dbReference type="NCBIfam" id="NF006769">
    <property type="entry name" value="PRK09290.1-3"/>
    <property type="match status" value="1"/>
</dbReference>
<feature type="binding site" evidence="3">
    <location>
        <position position="198"/>
    </location>
    <ligand>
        <name>Zn(2+)</name>
        <dbReference type="ChEBI" id="CHEBI:29105"/>
        <label>1</label>
    </ligand>
</feature>
<dbReference type="NCBIfam" id="NF006771">
    <property type="entry name" value="PRK09290.1-5"/>
    <property type="match status" value="1"/>
</dbReference>
<evidence type="ECO:0000256" key="3">
    <source>
        <dbReference type="PIRSR" id="PIRSR001235-1"/>
    </source>
</evidence>
<dbReference type="HOGENOM" id="CLU_024588_2_1_4"/>
<keyword evidence="3" id="KW-0479">Metal-binding</keyword>
<dbReference type="AlphaFoldDB" id="E3HK51"/>
<reference evidence="5 6" key="1">
    <citation type="journal article" date="2011" name="J. Bacteriol.">
        <title>Complete genome sequence of the haloaromatic acid-degrading bacterium Achromobacter xylosoxidans A8.</title>
        <authorList>
            <person name="Strnad H."/>
            <person name="Ridl J."/>
            <person name="Paces J."/>
            <person name="Kolar M."/>
            <person name="Vlcek C."/>
            <person name="Paces V."/>
        </authorList>
    </citation>
    <scope>NUCLEOTIDE SEQUENCE [LARGE SCALE GENOMIC DNA]</scope>
    <source>
        <strain evidence="5 6">A8</strain>
    </source>
</reference>
<feature type="binding site" evidence="3">
    <location>
        <position position="91"/>
    </location>
    <ligand>
        <name>Zn(2+)</name>
        <dbReference type="ChEBI" id="CHEBI:29105"/>
        <label>1</label>
    </ligand>
</feature>
<dbReference type="NCBIfam" id="TIGR01879">
    <property type="entry name" value="hydantase"/>
    <property type="match status" value="1"/>
</dbReference>
<dbReference type="Gene3D" id="3.40.630.10">
    <property type="entry name" value="Zn peptidases"/>
    <property type="match status" value="1"/>
</dbReference>
<feature type="binding site" evidence="3">
    <location>
        <position position="102"/>
    </location>
    <ligand>
        <name>Zn(2+)</name>
        <dbReference type="ChEBI" id="CHEBI:29105"/>
        <label>2</label>
    </ligand>
</feature>
<name>E3HK51_ACHXA</name>
<dbReference type="SUPFAM" id="SSF55031">
    <property type="entry name" value="Bacterial exopeptidase dimerisation domain"/>
    <property type="match status" value="1"/>
</dbReference>
<dbReference type="Pfam" id="PF07687">
    <property type="entry name" value="M20_dimer"/>
    <property type="match status" value="1"/>
</dbReference>